<evidence type="ECO:0000313" key="2">
    <source>
        <dbReference type="EMBL" id="PWS39212.1"/>
    </source>
</evidence>
<dbReference type="EMBL" id="QGNA01000001">
    <property type="protein sequence ID" value="PWS39212.1"/>
    <property type="molecule type" value="Genomic_DNA"/>
</dbReference>
<dbReference type="Pfam" id="PF01381">
    <property type="entry name" value="HTH_3"/>
    <property type="match status" value="1"/>
</dbReference>
<dbReference type="PROSITE" id="PS50943">
    <property type="entry name" value="HTH_CROC1"/>
    <property type="match status" value="1"/>
</dbReference>
<reference evidence="3" key="1">
    <citation type="submission" date="2018-05" db="EMBL/GenBank/DDBJ databases">
        <authorList>
            <person name="Du Z."/>
            <person name="Wang X."/>
        </authorList>
    </citation>
    <scope>NUCLEOTIDE SEQUENCE [LARGE SCALE GENOMIC DNA]</scope>
    <source>
        <strain evidence="3">CQN31</strain>
    </source>
</reference>
<accession>A0A317FLG4</accession>
<dbReference type="AlphaFoldDB" id="A0A317FLG4"/>
<dbReference type="SUPFAM" id="SSF47413">
    <property type="entry name" value="lambda repressor-like DNA-binding domains"/>
    <property type="match status" value="1"/>
</dbReference>
<keyword evidence="3" id="KW-1185">Reference proteome</keyword>
<gene>
    <name evidence="2" type="ORF">DFH01_08240</name>
</gene>
<protein>
    <recommendedName>
        <fullName evidence="1">HTH cro/C1-type domain-containing protein</fullName>
    </recommendedName>
</protein>
<dbReference type="GO" id="GO:0003677">
    <property type="term" value="F:DNA binding"/>
    <property type="evidence" value="ECO:0007669"/>
    <property type="project" value="InterPro"/>
</dbReference>
<evidence type="ECO:0000259" key="1">
    <source>
        <dbReference type="PROSITE" id="PS50943"/>
    </source>
</evidence>
<dbReference type="Gene3D" id="1.10.260.40">
    <property type="entry name" value="lambda repressor-like DNA-binding domains"/>
    <property type="match status" value="1"/>
</dbReference>
<name>A0A317FLG4_9PROT</name>
<evidence type="ECO:0000313" key="3">
    <source>
        <dbReference type="Proteomes" id="UP000245765"/>
    </source>
</evidence>
<dbReference type="OrthoDB" id="7275024at2"/>
<dbReference type="RefSeq" id="WP_109869833.1">
    <property type="nucleotide sequence ID" value="NZ_QGNA01000001.1"/>
</dbReference>
<organism evidence="2 3">
    <name type="scientific">Falsiroseomonas bella</name>
    <dbReference type="NCBI Taxonomy" id="2184016"/>
    <lineage>
        <taxon>Bacteria</taxon>
        <taxon>Pseudomonadati</taxon>
        <taxon>Pseudomonadota</taxon>
        <taxon>Alphaproteobacteria</taxon>
        <taxon>Acetobacterales</taxon>
        <taxon>Roseomonadaceae</taxon>
        <taxon>Falsiroseomonas</taxon>
    </lineage>
</organism>
<comment type="caution">
    <text evidence="2">The sequence shown here is derived from an EMBL/GenBank/DDBJ whole genome shotgun (WGS) entry which is preliminary data.</text>
</comment>
<proteinExistence type="predicted"/>
<sequence length="166" mass="17462">MIEDGAGLPFDGDGHDPMGMPMDWARPPARVAEVPKRAVNKRAPTEDDAAVGRRIRDCRISMGLSLSDLSSQVGVSQPQLYRYECGLTRVAASRLIAIAAALGVSIEALARGNQHGADGPLPACSAAEADLLLRAFSSIGQPERRSALIALARSMADADQEALGAR</sequence>
<dbReference type="InterPro" id="IPR010982">
    <property type="entry name" value="Lambda_DNA-bd_dom_sf"/>
</dbReference>
<dbReference type="CDD" id="cd00093">
    <property type="entry name" value="HTH_XRE"/>
    <property type="match status" value="1"/>
</dbReference>
<dbReference type="InterPro" id="IPR001387">
    <property type="entry name" value="Cro/C1-type_HTH"/>
</dbReference>
<dbReference type="SMART" id="SM00530">
    <property type="entry name" value="HTH_XRE"/>
    <property type="match status" value="1"/>
</dbReference>
<feature type="domain" description="HTH cro/C1-type" evidence="1">
    <location>
        <begin position="55"/>
        <end position="109"/>
    </location>
</feature>
<dbReference type="Proteomes" id="UP000245765">
    <property type="component" value="Unassembled WGS sequence"/>
</dbReference>